<organism evidence="2 3">
    <name type="scientific">Nocardioides imazamoxiresistens</name>
    <dbReference type="NCBI Taxonomy" id="3231893"/>
    <lineage>
        <taxon>Bacteria</taxon>
        <taxon>Bacillati</taxon>
        <taxon>Actinomycetota</taxon>
        <taxon>Actinomycetes</taxon>
        <taxon>Propionibacteriales</taxon>
        <taxon>Nocardioidaceae</taxon>
        <taxon>Nocardioides</taxon>
    </lineage>
</organism>
<dbReference type="EMBL" id="JAVYII010000008">
    <property type="protein sequence ID" value="MDT9594891.1"/>
    <property type="molecule type" value="Genomic_DNA"/>
</dbReference>
<accession>A0ABU3Q192</accession>
<dbReference type="Proteomes" id="UP001268542">
    <property type="component" value="Unassembled WGS sequence"/>
</dbReference>
<name>A0ABU3Q192_9ACTN</name>
<evidence type="ECO:0000313" key="2">
    <source>
        <dbReference type="EMBL" id="MDT9594891.1"/>
    </source>
</evidence>
<reference evidence="2 3" key="1">
    <citation type="submission" date="2023-08" db="EMBL/GenBank/DDBJ databases">
        <title>Nocardioides seae sp. nov., a bacterium isolated from a soil.</title>
        <authorList>
            <person name="Wang X."/>
        </authorList>
    </citation>
    <scope>NUCLEOTIDE SEQUENCE [LARGE SCALE GENOMIC DNA]</scope>
    <source>
        <strain evidence="2 3">YZH12</strain>
    </source>
</reference>
<sequence>MRVLDLHDLSLAATAVAIVTARAGNGRYINTSAPLWSNAADLAPVEGPVGDGWVSGRRCEPYIERLGVHADVPDDVPPLADLRREGRRPSDSTGVFTVIDVGWTVRELTASPNAWLSQMTPDLDVVVGSYTQLGLRLLETALVELASLVPGGSKRWPTVVLLAGGPRSVHGGLLSAGPTEEPCDGRRLVRRLPLTSSWAEAAMEGRRTPASVERLGHWIVDLATAETSTSVTPDDIGRACAADRPSRPRPLGARR</sequence>
<feature type="region of interest" description="Disordered" evidence="1">
    <location>
        <begin position="230"/>
        <end position="255"/>
    </location>
</feature>
<comment type="caution">
    <text evidence="2">The sequence shown here is derived from an EMBL/GenBank/DDBJ whole genome shotgun (WGS) entry which is preliminary data.</text>
</comment>
<dbReference type="RefSeq" id="WP_315735100.1">
    <property type="nucleotide sequence ID" value="NZ_JAVYII010000008.1"/>
</dbReference>
<evidence type="ECO:0000256" key="1">
    <source>
        <dbReference type="SAM" id="MobiDB-lite"/>
    </source>
</evidence>
<proteinExistence type="predicted"/>
<keyword evidence="3" id="KW-1185">Reference proteome</keyword>
<protein>
    <submittedName>
        <fullName evidence="2">Uncharacterized protein</fullName>
    </submittedName>
</protein>
<evidence type="ECO:0000313" key="3">
    <source>
        <dbReference type="Proteomes" id="UP001268542"/>
    </source>
</evidence>
<gene>
    <name evidence="2" type="ORF">RDV89_17515</name>
</gene>